<feature type="transmembrane region" description="Helical" evidence="5">
    <location>
        <begin position="6"/>
        <end position="32"/>
    </location>
</feature>
<feature type="compositionally biased region" description="Basic and acidic residues" evidence="7">
    <location>
        <begin position="456"/>
        <end position="466"/>
    </location>
</feature>
<gene>
    <name evidence="5" type="primary">nuoH</name>
    <name evidence="8" type="ORF">CGZ94_06025</name>
</gene>
<evidence type="ECO:0000256" key="3">
    <source>
        <dbReference type="ARBA" id="ARBA00022989"/>
    </source>
</evidence>
<dbReference type="OrthoDB" id="9803734at2"/>
<evidence type="ECO:0000256" key="6">
    <source>
        <dbReference type="RuleBase" id="RU000471"/>
    </source>
</evidence>
<protein>
    <recommendedName>
        <fullName evidence="5">NADH-quinone oxidoreductase subunit H</fullName>
        <ecNumber evidence="5">7.1.1.-</ecNumber>
    </recommendedName>
    <alternativeName>
        <fullName evidence="5">NADH dehydrogenase I subunit H</fullName>
    </alternativeName>
    <alternativeName>
        <fullName evidence="5">NDH-1 subunit H</fullName>
    </alternativeName>
</protein>
<organism evidence="8 9">
    <name type="scientific">Enemella evansiae</name>
    <dbReference type="NCBI Taxonomy" id="2016499"/>
    <lineage>
        <taxon>Bacteria</taxon>
        <taxon>Bacillati</taxon>
        <taxon>Actinomycetota</taxon>
        <taxon>Actinomycetes</taxon>
        <taxon>Propionibacteriales</taxon>
        <taxon>Propionibacteriaceae</taxon>
        <taxon>Enemella</taxon>
    </lineage>
</organism>
<feature type="transmembrane region" description="Helical" evidence="5">
    <location>
        <begin position="160"/>
        <end position="177"/>
    </location>
</feature>
<dbReference type="PROSITE" id="PS00668">
    <property type="entry name" value="COMPLEX1_ND1_2"/>
    <property type="match status" value="1"/>
</dbReference>
<dbReference type="NCBIfam" id="NF004741">
    <property type="entry name" value="PRK06076.1-2"/>
    <property type="match status" value="1"/>
</dbReference>
<evidence type="ECO:0000313" key="9">
    <source>
        <dbReference type="Proteomes" id="UP000215896"/>
    </source>
</evidence>
<evidence type="ECO:0000256" key="4">
    <source>
        <dbReference type="ARBA" id="ARBA00023136"/>
    </source>
</evidence>
<dbReference type="InterPro" id="IPR018086">
    <property type="entry name" value="NADH_UbQ_OxRdtase_su1_CS"/>
</dbReference>
<evidence type="ECO:0000256" key="1">
    <source>
        <dbReference type="ARBA" id="ARBA00004141"/>
    </source>
</evidence>
<keyword evidence="3 5" id="KW-1133">Transmembrane helix</keyword>
<keyword evidence="5" id="KW-0830">Ubiquinone</keyword>
<dbReference type="GO" id="GO:0048038">
    <property type="term" value="F:quinone binding"/>
    <property type="evidence" value="ECO:0007669"/>
    <property type="project" value="UniProtKB-KW"/>
</dbReference>
<dbReference type="Proteomes" id="UP000215896">
    <property type="component" value="Unassembled WGS sequence"/>
</dbReference>
<name>A0A255GSG5_9ACTN</name>
<keyword evidence="5" id="KW-0874">Quinone</keyword>
<dbReference type="EMBL" id="NMVO01000007">
    <property type="protein sequence ID" value="OYO15964.1"/>
    <property type="molecule type" value="Genomic_DNA"/>
</dbReference>
<keyword evidence="2 5" id="KW-0812">Transmembrane</keyword>
<dbReference type="PROSITE" id="PS00667">
    <property type="entry name" value="COMPLEX1_ND1_1"/>
    <property type="match status" value="1"/>
</dbReference>
<feature type="transmembrane region" description="Helical" evidence="5">
    <location>
        <begin position="368"/>
        <end position="387"/>
    </location>
</feature>
<feature type="transmembrane region" description="Helical" evidence="5">
    <location>
        <begin position="118"/>
        <end position="139"/>
    </location>
</feature>
<sequence>MTTFSDPWWITCIKAVGVLVFLLLFTLFNIVFERKVVAKMQHRVGPNMNGPFGSLQSLADGMKLMTKEDFRPVNAEKFVFNLAPYLVAIPAFSILAMIPLGGEVTMFGVRTTLQLTDLPVSVLVMLALASVGIYGIVLAGWSSGSTYSLLGGLRSSAQMISYEIAMGLSFVTVFMYAGSMRTSDIVAAQAQPLSLFGGAQIPLQGWYWAMLLPSFVIYVISMVGETNRAPFDLPEAESELVGGFHTEYSGFRFAMFFLAEYINMVNVSAIATTLFLGGWRAPWPLQGTFLDAGWWGLLWFTLKVVVFIFFFIWLRGTLPRMRYDQFMALGWKVLIPISLLWLLAVAIVRTIVNSGGFAGLTLTGAMAPVAWSFGLFVITVVTWWLVVANRDDVEGDEDDDAYLDEGPFDPYAGGYPIPPREGQTLPEMAGVLEGEVDVDVTERGGPAGATSATADTTREREKGTDS</sequence>
<comment type="catalytic activity">
    <reaction evidence="5">
        <text>a quinone + NADH + 5 H(+)(in) = a quinol + NAD(+) + 4 H(+)(out)</text>
        <dbReference type="Rhea" id="RHEA:57888"/>
        <dbReference type="ChEBI" id="CHEBI:15378"/>
        <dbReference type="ChEBI" id="CHEBI:24646"/>
        <dbReference type="ChEBI" id="CHEBI:57540"/>
        <dbReference type="ChEBI" id="CHEBI:57945"/>
        <dbReference type="ChEBI" id="CHEBI:132124"/>
    </reaction>
</comment>
<feature type="transmembrane region" description="Helical" evidence="5">
    <location>
        <begin position="293"/>
        <end position="314"/>
    </location>
</feature>
<dbReference type="RefSeq" id="WP_094359502.1">
    <property type="nucleotide sequence ID" value="NZ_NMVK01000026.1"/>
</dbReference>
<dbReference type="PANTHER" id="PTHR11432">
    <property type="entry name" value="NADH DEHYDROGENASE SUBUNIT 1"/>
    <property type="match status" value="1"/>
</dbReference>
<comment type="subunit">
    <text evidence="5">NDH-1 is composed of 14 different subunits. Subunits NuoA, H, J, K, L, M, N constitute the membrane sector of the complex.</text>
</comment>
<comment type="function">
    <text evidence="5">NDH-1 shuttles electrons from NADH, via FMN and iron-sulfur (Fe-S) centers, to quinones in the respiratory chain. The immediate electron acceptor for the enzyme in this species is believed to be ubiquinone. Couples the redox reaction to proton translocation (for every two electrons transferred, four hydrogen ions are translocated across the cytoplasmic membrane), and thus conserves the redox energy in a proton gradient. This subunit may bind ubiquinone.</text>
</comment>
<dbReference type="AlphaFoldDB" id="A0A255GSG5"/>
<keyword evidence="9" id="KW-1185">Reference proteome</keyword>
<proteinExistence type="inferred from homology"/>
<feature type="transmembrane region" description="Helical" evidence="5">
    <location>
        <begin position="326"/>
        <end position="348"/>
    </location>
</feature>
<dbReference type="InterPro" id="IPR001694">
    <property type="entry name" value="NADH_UbQ_OxRdtase_su1/FPO"/>
</dbReference>
<evidence type="ECO:0000256" key="5">
    <source>
        <dbReference type="HAMAP-Rule" id="MF_01350"/>
    </source>
</evidence>
<feature type="transmembrane region" description="Helical" evidence="5">
    <location>
        <begin position="261"/>
        <end position="281"/>
    </location>
</feature>
<dbReference type="EC" id="7.1.1.-" evidence="5"/>
<evidence type="ECO:0000313" key="8">
    <source>
        <dbReference type="EMBL" id="OYO15964.1"/>
    </source>
</evidence>
<keyword evidence="5 6" id="KW-0520">NAD</keyword>
<feature type="transmembrane region" description="Helical" evidence="5">
    <location>
        <begin position="78"/>
        <end position="98"/>
    </location>
</feature>
<dbReference type="NCBIfam" id="NF004743">
    <property type="entry name" value="PRK06076.1-4"/>
    <property type="match status" value="1"/>
</dbReference>
<dbReference type="Pfam" id="PF00146">
    <property type="entry name" value="NADHdh"/>
    <property type="match status" value="1"/>
</dbReference>
<reference evidence="8 9" key="1">
    <citation type="submission" date="2017-07" db="EMBL/GenBank/DDBJ databases">
        <title>Draft whole genome sequences of clinical Proprionibacteriaceae strains.</title>
        <authorList>
            <person name="Bernier A.-M."/>
            <person name="Bernard K."/>
            <person name="Domingo M.-C."/>
        </authorList>
    </citation>
    <scope>NUCLEOTIDE SEQUENCE [LARGE SCALE GENOMIC DNA]</scope>
    <source>
        <strain evidence="8 9">NML 030167</strain>
    </source>
</reference>
<dbReference type="GO" id="GO:0016655">
    <property type="term" value="F:oxidoreductase activity, acting on NAD(P)H, quinone or similar compound as acceptor"/>
    <property type="evidence" value="ECO:0007669"/>
    <property type="project" value="UniProtKB-UniRule"/>
</dbReference>
<feature type="transmembrane region" description="Helical" evidence="5">
    <location>
        <begin position="205"/>
        <end position="224"/>
    </location>
</feature>
<keyword evidence="5" id="KW-1278">Translocase</keyword>
<comment type="subcellular location">
    <subcellularLocation>
        <location evidence="5 6">Cell membrane</location>
        <topology evidence="5 6">Multi-pass membrane protein</topology>
    </subcellularLocation>
    <subcellularLocation>
        <location evidence="1">Membrane</location>
        <topology evidence="1">Multi-pass membrane protein</topology>
    </subcellularLocation>
</comment>
<dbReference type="PANTHER" id="PTHR11432:SF3">
    <property type="entry name" value="NADH-UBIQUINONE OXIDOREDUCTASE CHAIN 1"/>
    <property type="match status" value="1"/>
</dbReference>
<comment type="similarity">
    <text evidence="5 6">Belongs to the complex I subunit 1 family.</text>
</comment>
<keyword evidence="5" id="KW-1003">Cell membrane</keyword>
<dbReference type="GO" id="GO:0009060">
    <property type="term" value="P:aerobic respiration"/>
    <property type="evidence" value="ECO:0007669"/>
    <property type="project" value="TreeGrafter"/>
</dbReference>
<comment type="caution">
    <text evidence="8">The sequence shown here is derived from an EMBL/GenBank/DDBJ whole genome shotgun (WGS) entry which is preliminary data.</text>
</comment>
<keyword evidence="4 5" id="KW-0472">Membrane</keyword>
<dbReference type="GO" id="GO:0003954">
    <property type="term" value="F:NADH dehydrogenase activity"/>
    <property type="evidence" value="ECO:0007669"/>
    <property type="project" value="TreeGrafter"/>
</dbReference>
<dbReference type="HAMAP" id="MF_01350">
    <property type="entry name" value="NDH1_NuoH"/>
    <property type="match status" value="1"/>
</dbReference>
<dbReference type="GO" id="GO:0005886">
    <property type="term" value="C:plasma membrane"/>
    <property type="evidence" value="ECO:0007669"/>
    <property type="project" value="UniProtKB-SubCell"/>
</dbReference>
<feature type="region of interest" description="Disordered" evidence="7">
    <location>
        <begin position="439"/>
        <end position="466"/>
    </location>
</feature>
<evidence type="ECO:0000256" key="7">
    <source>
        <dbReference type="SAM" id="MobiDB-lite"/>
    </source>
</evidence>
<accession>A0A255GSG5</accession>
<evidence type="ECO:0000256" key="2">
    <source>
        <dbReference type="ARBA" id="ARBA00022692"/>
    </source>
</evidence>